<reference evidence="3" key="1">
    <citation type="submission" date="2018-04" db="EMBL/GenBank/DDBJ databases">
        <authorList>
            <person name="Illikoud N."/>
        </authorList>
    </citation>
    <scope>NUCLEOTIDE SEQUENCE [LARGE SCALE GENOMIC DNA]</scope>
</reference>
<evidence type="ECO:0000259" key="1">
    <source>
        <dbReference type="PROSITE" id="PS50943"/>
    </source>
</evidence>
<dbReference type="InterPro" id="IPR010982">
    <property type="entry name" value="Lambda_DNA-bd_dom_sf"/>
</dbReference>
<accession>A0A2X0QF16</accession>
<dbReference type="EMBL" id="OUNC01000005">
    <property type="protein sequence ID" value="SPP27229.1"/>
    <property type="molecule type" value="Genomic_DNA"/>
</dbReference>
<dbReference type="Pfam" id="PF02486">
    <property type="entry name" value="Rep_trans"/>
    <property type="match status" value="1"/>
</dbReference>
<dbReference type="InterPro" id="IPR040819">
    <property type="entry name" value="Rol_Rep_N"/>
</dbReference>
<dbReference type="PROSITE" id="PS50943">
    <property type="entry name" value="HTH_CROC1"/>
    <property type="match status" value="1"/>
</dbReference>
<dbReference type="SMART" id="SM00530">
    <property type="entry name" value="HTH_XRE"/>
    <property type="match status" value="1"/>
</dbReference>
<dbReference type="Pfam" id="PF01381">
    <property type="entry name" value="HTH_3"/>
    <property type="match status" value="1"/>
</dbReference>
<proteinExistence type="predicted"/>
<sequence length="381" mass="44203">MRIKERRLKVGLSQSKVASAVGLSRVQLSYYETGQREMSSEIEQRINDYYDSFYIDYNFDAKFDYIRIRFPTNKVATIISDVLQMEIDYFQTKETGLYGYNLLYTLSNIRVLNSELGSDRGVLIELAGKGCRNYDAVLDEVESTWSAFFERCREYGGHATRIDVAMDDKVEAIRLDFLAEKVRNGEYLSKFRSNRVIDSSNMVNKSTAGVTVYFGSRQSLIHFCFYQKNHEMAKQLNIPLESVDVKNRYEIRMSNEKAEAFITHYLNDCDISKGIRSIIADYLTICEVDRKTGEIKTAKSWYNFLGHVTNVDLRLEPVEPTYITKLNWIKNQVGPTLKILSEVDRLKNTQVLDHIIEDTELKENDEKIINLELAEIRDYVV</sequence>
<organism evidence="2 3">
    <name type="scientific">Brochothrix thermosphacta</name>
    <name type="common">Microbacterium thermosphactum</name>
    <dbReference type="NCBI Taxonomy" id="2756"/>
    <lineage>
        <taxon>Bacteria</taxon>
        <taxon>Bacillati</taxon>
        <taxon>Bacillota</taxon>
        <taxon>Bacilli</taxon>
        <taxon>Bacillales</taxon>
        <taxon>Listeriaceae</taxon>
        <taxon>Brochothrix</taxon>
    </lineage>
</organism>
<dbReference type="Pfam" id="PF18106">
    <property type="entry name" value="Rol_Rep_N"/>
    <property type="match status" value="1"/>
</dbReference>
<dbReference type="AlphaFoldDB" id="A0A2X0QF16"/>
<dbReference type="Proteomes" id="UP000270190">
    <property type="component" value="Unassembled WGS sequence"/>
</dbReference>
<dbReference type="SUPFAM" id="SSF47413">
    <property type="entry name" value="lambda repressor-like DNA-binding domains"/>
    <property type="match status" value="1"/>
</dbReference>
<evidence type="ECO:0000313" key="3">
    <source>
        <dbReference type="Proteomes" id="UP000270190"/>
    </source>
</evidence>
<dbReference type="GO" id="GO:0003677">
    <property type="term" value="F:DNA binding"/>
    <property type="evidence" value="ECO:0007669"/>
    <property type="project" value="InterPro"/>
</dbReference>
<feature type="domain" description="HTH cro/C1-type" evidence="1">
    <location>
        <begin position="3"/>
        <end position="90"/>
    </location>
</feature>
<name>A0A2X0QF16_BROTH</name>
<dbReference type="Gene3D" id="1.10.260.40">
    <property type="entry name" value="lambda repressor-like DNA-binding domains"/>
    <property type="match status" value="1"/>
</dbReference>
<dbReference type="InterPro" id="IPR003491">
    <property type="entry name" value="REP-like_C"/>
</dbReference>
<dbReference type="InterPro" id="IPR001387">
    <property type="entry name" value="Cro/C1-type_HTH"/>
</dbReference>
<protein>
    <recommendedName>
        <fullName evidence="1">HTH cro/C1-type domain-containing protein</fullName>
    </recommendedName>
</protein>
<dbReference type="RefSeq" id="WP_120487420.1">
    <property type="nucleotide sequence ID" value="NZ_OUNC01000005.1"/>
</dbReference>
<evidence type="ECO:0000313" key="2">
    <source>
        <dbReference type="EMBL" id="SPP27229.1"/>
    </source>
</evidence>
<dbReference type="CDD" id="cd00093">
    <property type="entry name" value="HTH_XRE"/>
    <property type="match status" value="1"/>
</dbReference>
<gene>
    <name evidence="2" type="ORF">BTBSAS_130009</name>
</gene>